<reference evidence="1" key="3">
    <citation type="submission" date="2023-07" db="EMBL/GenBank/DDBJ databases">
        <title>An improved reference 1 genome and first organelle genomes of Quercus suber.</title>
        <authorList>
            <consortium name="Genosuber Consortium"/>
            <person name="Usie A."/>
            <person name="Serra O."/>
            <person name="Barros P."/>
        </authorList>
    </citation>
    <scope>NUCLEOTIDE SEQUENCE</scope>
    <source>
        <strain evidence="1">HL8</strain>
        <tissue evidence="1">Leaves</tissue>
    </source>
</reference>
<gene>
    <name evidence="1" type="ORF">CFP56_011419</name>
</gene>
<reference evidence="1" key="2">
    <citation type="journal article" date="2018" name="Sci. Data">
        <title>The draft genome sequence of cork oak.</title>
        <authorList>
            <person name="Ramos A.M."/>
            <person name="Usie A."/>
            <person name="Barbosa P."/>
            <person name="Barros P.M."/>
            <person name="Capote T."/>
            <person name="Chaves I."/>
            <person name="Simoes F."/>
            <person name="Abreu I."/>
            <person name="Carrasquinho I."/>
            <person name="Faro C."/>
            <person name="Guimaraes J.B."/>
            <person name="Mendonca D."/>
            <person name="Nobrega F."/>
            <person name="Rodrigues L."/>
            <person name="Saibo N.J.M."/>
            <person name="Varela M.C."/>
            <person name="Egas C."/>
            <person name="Matos J."/>
            <person name="Miguel C.M."/>
            <person name="Oliveira M.M."/>
            <person name="Ricardo C.P."/>
            <person name="Goncalves S."/>
        </authorList>
    </citation>
    <scope>NUCLEOTIDE SEQUENCE [LARGE SCALE GENOMIC DNA]</scope>
    <source>
        <strain evidence="1">HL8</strain>
    </source>
</reference>
<dbReference type="GO" id="GO:0016020">
    <property type="term" value="C:membrane"/>
    <property type="evidence" value="ECO:0007669"/>
    <property type="project" value="TreeGrafter"/>
</dbReference>
<dbReference type="EMBL" id="PKMF04000002">
    <property type="protein sequence ID" value="KAK7861414.1"/>
    <property type="molecule type" value="Genomic_DNA"/>
</dbReference>
<dbReference type="PANTHER" id="PTHR24177:SF329">
    <property type="entry name" value="ANKYRIN REPEAT PROTEIN"/>
    <property type="match status" value="1"/>
</dbReference>
<name>A0AAW0MDF5_QUESU</name>
<dbReference type="AlphaFoldDB" id="A0AAW0MDF5"/>
<reference evidence="1" key="1">
    <citation type="submission" date="2017-12" db="EMBL/GenBank/DDBJ databases">
        <authorList>
            <person name="Barbosa P."/>
            <person name="Usie A."/>
            <person name="Ramos A.M."/>
        </authorList>
    </citation>
    <scope>NUCLEOTIDE SEQUENCE</scope>
    <source>
        <strain evidence="1">HL8</strain>
        <tissue evidence="1">Leaves</tissue>
    </source>
</reference>
<sequence>MIVFVDTILSRCPELVWSIETPTQRNLFMCAVLHRQIDVFRLVYKFPVKNAILSTKDSDGNNILHMAAMLESSTGLCYIPGAALQMQRELQWYKVIPLTLYHFDILSLLICFQISRGFTVRIVEIAMFLPY</sequence>
<proteinExistence type="predicted"/>
<accession>A0AAW0MDF5</accession>
<organism evidence="1">
    <name type="scientific">Quercus suber</name>
    <name type="common">Cork oak</name>
    <dbReference type="NCBI Taxonomy" id="58331"/>
    <lineage>
        <taxon>Eukaryota</taxon>
        <taxon>Viridiplantae</taxon>
        <taxon>Streptophyta</taxon>
        <taxon>Embryophyta</taxon>
        <taxon>Tracheophyta</taxon>
        <taxon>Spermatophyta</taxon>
        <taxon>Magnoliopsida</taxon>
        <taxon>eudicotyledons</taxon>
        <taxon>Gunneridae</taxon>
        <taxon>Pentapetalae</taxon>
        <taxon>rosids</taxon>
        <taxon>fabids</taxon>
        <taxon>Fagales</taxon>
        <taxon>Fagaceae</taxon>
        <taxon>Quercus</taxon>
    </lineage>
</organism>
<dbReference type="PANTHER" id="PTHR24177">
    <property type="entry name" value="CASKIN"/>
    <property type="match status" value="1"/>
</dbReference>
<comment type="caution">
    <text evidence="1">The sequence shown here is derived from an EMBL/GenBank/DDBJ whole genome shotgun (WGS) entry which is preliminary data.</text>
</comment>
<protein>
    <submittedName>
        <fullName evidence="1">Uncharacterized protein</fullName>
    </submittedName>
</protein>
<evidence type="ECO:0000313" key="1">
    <source>
        <dbReference type="EMBL" id="KAK7861414.1"/>
    </source>
</evidence>